<evidence type="ECO:0000313" key="3">
    <source>
        <dbReference type="Proteomes" id="UP000054477"/>
    </source>
</evidence>
<sequence length="167" mass="17669">MTTITIATIVRPTTIRMVHSLPTTIPPMVIPTIRSYGSSNDDDSYGSSNQNLYGSKGPSKENYGGDSYGSSKTSSDENNSNNDSYCSSNTSSGDKPSTDSENYCSSNAQSSQHSQAGDIIRDTLKSTANKVGYNLDDDAAKISEGLQGGLKKFGGGKFRFYGTVSVG</sequence>
<protein>
    <submittedName>
        <fullName evidence="2">Uncharacterized protein</fullName>
    </submittedName>
</protein>
<proteinExistence type="predicted"/>
<accession>A0A0C9XVG5</accession>
<keyword evidence="3" id="KW-1185">Reference proteome</keyword>
<feature type="compositionally biased region" description="Low complexity" evidence="1">
    <location>
        <begin position="105"/>
        <end position="116"/>
    </location>
</feature>
<evidence type="ECO:0000313" key="2">
    <source>
        <dbReference type="EMBL" id="KIK01622.1"/>
    </source>
</evidence>
<evidence type="ECO:0000256" key="1">
    <source>
        <dbReference type="SAM" id="MobiDB-lite"/>
    </source>
</evidence>
<dbReference type="STRING" id="1095629.A0A0C9XVG5"/>
<gene>
    <name evidence="2" type="ORF">K443DRAFT_6800</name>
</gene>
<feature type="region of interest" description="Disordered" evidence="1">
    <location>
        <begin position="34"/>
        <end position="117"/>
    </location>
</feature>
<dbReference type="AlphaFoldDB" id="A0A0C9XVG5"/>
<reference evidence="3" key="2">
    <citation type="submission" date="2015-01" db="EMBL/GenBank/DDBJ databases">
        <title>Evolutionary Origins and Diversification of the Mycorrhizal Mutualists.</title>
        <authorList>
            <consortium name="DOE Joint Genome Institute"/>
            <consortium name="Mycorrhizal Genomics Consortium"/>
            <person name="Kohler A."/>
            <person name="Kuo A."/>
            <person name="Nagy L.G."/>
            <person name="Floudas D."/>
            <person name="Copeland A."/>
            <person name="Barry K.W."/>
            <person name="Cichocki N."/>
            <person name="Veneault-Fourrey C."/>
            <person name="LaButti K."/>
            <person name="Lindquist E.A."/>
            <person name="Lipzen A."/>
            <person name="Lundell T."/>
            <person name="Morin E."/>
            <person name="Murat C."/>
            <person name="Riley R."/>
            <person name="Ohm R."/>
            <person name="Sun H."/>
            <person name="Tunlid A."/>
            <person name="Henrissat B."/>
            <person name="Grigoriev I.V."/>
            <person name="Hibbett D.S."/>
            <person name="Martin F."/>
        </authorList>
    </citation>
    <scope>NUCLEOTIDE SEQUENCE [LARGE SCALE GENOMIC DNA]</scope>
    <source>
        <strain evidence="3">LaAM-08-1</strain>
    </source>
</reference>
<dbReference type="EMBL" id="KN838604">
    <property type="protein sequence ID" value="KIK01622.1"/>
    <property type="molecule type" value="Genomic_DNA"/>
</dbReference>
<organism evidence="2 3">
    <name type="scientific">Laccaria amethystina LaAM-08-1</name>
    <dbReference type="NCBI Taxonomy" id="1095629"/>
    <lineage>
        <taxon>Eukaryota</taxon>
        <taxon>Fungi</taxon>
        <taxon>Dikarya</taxon>
        <taxon>Basidiomycota</taxon>
        <taxon>Agaricomycotina</taxon>
        <taxon>Agaricomycetes</taxon>
        <taxon>Agaricomycetidae</taxon>
        <taxon>Agaricales</taxon>
        <taxon>Agaricineae</taxon>
        <taxon>Hydnangiaceae</taxon>
        <taxon>Laccaria</taxon>
    </lineage>
</organism>
<reference evidence="2 3" key="1">
    <citation type="submission" date="2014-04" db="EMBL/GenBank/DDBJ databases">
        <authorList>
            <consortium name="DOE Joint Genome Institute"/>
            <person name="Kuo A."/>
            <person name="Kohler A."/>
            <person name="Nagy L.G."/>
            <person name="Floudas D."/>
            <person name="Copeland A."/>
            <person name="Barry K.W."/>
            <person name="Cichocki N."/>
            <person name="Veneault-Fourrey C."/>
            <person name="LaButti K."/>
            <person name="Lindquist E.A."/>
            <person name="Lipzen A."/>
            <person name="Lundell T."/>
            <person name="Morin E."/>
            <person name="Murat C."/>
            <person name="Sun H."/>
            <person name="Tunlid A."/>
            <person name="Henrissat B."/>
            <person name="Grigoriev I.V."/>
            <person name="Hibbett D.S."/>
            <person name="Martin F."/>
            <person name="Nordberg H.P."/>
            <person name="Cantor M.N."/>
            <person name="Hua S.X."/>
        </authorList>
    </citation>
    <scope>NUCLEOTIDE SEQUENCE [LARGE SCALE GENOMIC DNA]</scope>
    <source>
        <strain evidence="2 3">LaAM-08-1</strain>
    </source>
</reference>
<dbReference type="HOGENOM" id="CLU_1594816_0_0_1"/>
<name>A0A0C9XVG5_9AGAR</name>
<dbReference type="Proteomes" id="UP000054477">
    <property type="component" value="Unassembled WGS sequence"/>
</dbReference>
<feature type="compositionally biased region" description="Low complexity" evidence="1">
    <location>
        <begin position="34"/>
        <end position="49"/>
    </location>
</feature>
<feature type="compositionally biased region" description="Low complexity" evidence="1">
    <location>
        <begin position="70"/>
        <end position="92"/>
    </location>
</feature>
<feature type="compositionally biased region" description="Polar residues" evidence="1">
    <location>
        <begin position="93"/>
        <end position="104"/>
    </location>
</feature>